<proteinExistence type="predicted"/>
<organism evidence="2 3">
    <name type="scientific">Zopfia rhizophila CBS 207.26</name>
    <dbReference type="NCBI Taxonomy" id="1314779"/>
    <lineage>
        <taxon>Eukaryota</taxon>
        <taxon>Fungi</taxon>
        <taxon>Dikarya</taxon>
        <taxon>Ascomycota</taxon>
        <taxon>Pezizomycotina</taxon>
        <taxon>Dothideomycetes</taxon>
        <taxon>Dothideomycetes incertae sedis</taxon>
        <taxon>Zopfiaceae</taxon>
        <taxon>Zopfia</taxon>
    </lineage>
</organism>
<sequence length="244" mass="27085">MPLSSVSSSPNHRNRLTFTSLSNPSDGQYTMCTCNDGNKYQYITPKIDAVETITEEGCDYHVRNAKTPTTRQPPQTAPPTPTISHPSPTSVNLGMATCIPDHNKGGIGSATWYMSLDTANKAIEEHCKEWNYIKWPVGPNQEKDSFSKKVEIKDWASPVGSETGSMYLNVKFIGGENCPVLDIGAKDKYSLCEDVYSTIVNTCDPDKDGQKLWKQGGRFERDCFQWSIAKHCDVGKEPDCIFGE</sequence>
<protein>
    <submittedName>
        <fullName evidence="2">Uncharacterized protein</fullName>
    </submittedName>
</protein>
<gene>
    <name evidence="2" type="ORF">K469DRAFT_753595</name>
</gene>
<evidence type="ECO:0000256" key="1">
    <source>
        <dbReference type="SAM" id="MobiDB-lite"/>
    </source>
</evidence>
<dbReference type="Proteomes" id="UP000800200">
    <property type="component" value="Unassembled WGS sequence"/>
</dbReference>
<dbReference type="OrthoDB" id="3798003at2759"/>
<dbReference type="AlphaFoldDB" id="A0A6A6DKU7"/>
<keyword evidence="3" id="KW-1185">Reference proteome</keyword>
<reference evidence="2" key="1">
    <citation type="journal article" date="2020" name="Stud. Mycol.">
        <title>101 Dothideomycetes genomes: a test case for predicting lifestyles and emergence of pathogens.</title>
        <authorList>
            <person name="Haridas S."/>
            <person name="Albert R."/>
            <person name="Binder M."/>
            <person name="Bloem J."/>
            <person name="Labutti K."/>
            <person name="Salamov A."/>
            <person name="Andreopoulos B."/>
            <person name="Baker S."/>
            <person name="Barry K."/>
            <person name="Bills G."/>
            <person name="Bluhm B."/>
            <person name="Cannon C."/>
            <person name="Castanera R."/>
            <person name="Culley D."/>
            <person name="Daum C."/>
            <person name="Ezra D."/>
            <person name="Gonzalez J."/>
            <person name="Henrissat B."/>
            <person name="Kuo A."/>
            <person name="Liang C."/>
            <person name="Lipzen A."/>
            <person name="Lutzoni F."/>
            <person name="Magnuson J."/>
            <person name="Mondo S."/>
            <person name="Nolan M."/>
            <person name="Ohm R."/>
            <person name="Pangilinan J."/>
            <person name="Park H.-J."/>
            <person name="Ramirez L."/>
            <person name="Alfaro M."/>
            <person name="Sun H."/>
            <person name="Tritt A."/>
            <person name="Yoshinaga Y."/>
            <person name="Zwiers L.-H."/>
            <person name="Turgeon B."/>
            <person name="Goodwin S."/>
            <person name="Spatafora J."/>
            <person name="Crous P."/>
            <person name="Grigoriev I."/>
        </authorList>
    </citation>
    <scope>NUCLEOTIDE SEQUENCE</scope>
    <source>
        <strain evidence="2">CBS 207.26</strain>
    </source>
</reference>
<evidence type="ECO:0000313" key="2">
    <source>
        <dbReference type="EMBL" id="KAF2180091.1"/>
    </source>
</evidence>
<accession>A0A6A6DKU7</accession>
<feature type="region of interest" description="Disordered" evidence="1">
    <location>
        <begin position="1"/>
        <end position="22"/>
    </location>
</feature>
<evidence type="ECO:0000313" key="3">
    <source>
        <dbReference type="Proteomes" id="UP000800200"/>
    </source>
</evidence>
<dbReference type="EMBL" id="ML994660">
    <property type="protein sequence ID" value="KAF2180091.1"/>
    <property type="molecule type" value="Genomic_DNA"/>
</dbReference>
<name>A0A6A6DKU7_9PEZI</name>
<feature type="region of interest" description="Disordered" evidence="1">
    <location>
        <begin position="64"/>
        <end position="87"/>
    </location>
</feature>